<keyword evidence="5 6" id="KW-0472">Membrane</keyword>
<dbReference type="GO" id="GO:0017004">
    <property type="term" value="P:cytochrome complex assembly"/>
    <property type="evidence" value="ECO:0007669"/>
    <property type="project" value="InterPro"/>
</dbReference>
<evidence type="ECO:0000256" key="2">
    <source>
        <dbReference type="ARBA" id="ARBA00006143"/>
    </source>
</evidence>
<dbReference type="PANTHER" id="PTHR31272">
    <property type="entry name" value="CYTOCHROME C-TYPE BIOGENESIS PROTEIN HI_1454-RELATED"/>
    <property type="match status" value="1"/>
</dbReference>
<dbReference type="Proteomes" id="UP001344888">
    <property type="component" value="Unassembled WGS sequence"/>
</dbReference>
<evidence type="ECO:0000256" key="6">
    <source>
        <dbReference type="SAM" id="Phobius"/>
    </source>
</evidence>
<accession>A0AAW9NRF4</accession>
<sequence>MNTGVDLNVLLAFGAGFLSFISPCTLPLYPAFLSYITGMSFDELTKEKGMMQRRAVLHTLSFLIGFSIIFIALGFVASFVNEFFIQYQDLLRQVGAILIVLFGLIIVGWLQIDFLMKDRKIEFKNRPSGYFGSAVIGLAFAAGWTPCTGPILAAILALASTQPGSAGWYMLAYYFGFAIPFFVLSFFVTRLTWIRRNSQKIVKIGGYIMIAVGILLFFNGLDYIIRIFSGLFGGFTGF</sequence>
<dbReference type="EMBL" id="JARSFG010000003">
    <property type="protein sequence ID" value="MEC1177346.1"/>
    <property type="molecule type" value="Genomic_DNA"/>
</dbReference>
<dbReference type="PANTHER" id="PTHR31272:SF4">
    <property type="entry name" value="CYTOCHROME C-TYPE BIOGENESIS PROTEIN HI_1454-RELATED"/>
    <property type="match status" value="1"/>
</dbReference>
<comment type="subcellular location">
    <subcellularLocation>
        <location evidence="1">Membrane</location>
        <topology evidence="1">Multi-pass membrane protein</topology>
    </subcellularLocation>
</comment>
<feature type="transmembrane region" description="Helical" evidence="6">
    <location>
        <begin position="171"/>
        <end position="192"/>
    </location>
</feature>
<evidence type="ECO:0000256" key="1">
    <source>
        <dbReference type="ARBA" id="ARBA00004141"/>
    </source>
</evidence>
<comment type="caution">
    <text evidence="8">The sequence shown here is derived from an EMBL/GenBank/DDBJ whole genome shotgun (WGS) entry which is preliminary data.</text>
</comment>
<feature type="domain" description="Cytochrome C biogenesis protein transmembrane" evidence="7">
    <location>
        <begin position="8"/>
        <end position="216"/>
    </location>
</feature>
<proteinExistence type="inferred from homology"/>
<name>A0AAW9NRF4_9BACL</name>
<keyword evidence="4 6" id="KW-1133">Transmembrane helix</keyword>
<dbReference type="InterPro" id="IPR003834">
    <property type="entry name" value="Cyt_c_assmbl_TM_dom"/>
</dbReference>
<feature type="transmembrane region" description="Helical" evidence="6">
    <location>
        <begin position="56"/>
        <end position="78"/>
    </location>
</feature>
<dbReference type="Pfam" id="PF02683">
    <property type="entry name" value="DsbD_TM"/>
    <property type="match status" value="1"/>
</dbReference>
<evidence type="ECO:0000313" key="8">
    <source>
        <dbReference type="EMBL" id="MEC1177346.1"/>
    </source>
</evidence>
<evidence type="ECO:0000256" key="4">
    <source>
        <dbReference type="ARBA" id="ARBA00022989"/>
    </source>
</evidence>
<dbReference type="GO" id="GO:0016020">
    <property type="term" value="C:membrane"/>
    <property type="evidence" value="ECO:0007669"/>
    <property type="project" value="UniProtKB-SubCell"/>
</dbReference>
<reference evidence="8 9" key="1">
    <citation type="submission" date="2023-03" db="EMBL/GenBank/DDBJ databases">
        <title>Bacillus Genome Sequencing.</title>
        <authorList>
            <person name="Dunlap C."/>
        </authorList>
    </citation>
    <scope>NUCLEOTIDE SEQUENCE [LARGE SCALE GENOMIC DNA]</scope>
    <source>
        <strain evidence="8 9">B-59205</strain>
    </source>
</reference>
<dbReference type="InterPro" id="IPR051790">
    <property type="entry name" value="Cytochrome_c-biogenesis_DsbD"/>
</dbReference>
<keyword evidence="3 6" id="KW-0812">Transmembrane</keyword>
<evidence type="ECO:0000256" key="5">
    <source>
        <dbReference type="ARBA" id="ARBA00023136"/>
    </source>
</evidence>
<feature type="transmembrane region" description="Helical" evidence="6">
    <location>
        <begin position="12"/>
        <end position="36"/>
    </location>
</feature>
<dbReference type="AlphaFoldDB" id="A0AAW9NRF4"/>
<comment type="similarity">
    <text evidence="2">Belongs to the DsbD family.</text>
</comment>
<gene>
    <name evidence="8" type="ORF">P9B03_02520</name>
</gene>
<feature type="transmembrane region" description="Helical" evidence="6">
    <location>
        <begin position="204"/>
        <end position="225"/>
    </location>
</feature>
<feature type="transmembrane region" description="Helical" evidence="6">
    <location>
        <begin position="130"/>
        <end position="159"/>
    </location>
</feature>
<evidence type="ECO:0000259" key="7">
    <source>
        <dbReference type="Pfam" id="PF02683"/>
    </source>
</evidence>
<feature type="transmembrane region" description="Helical" evidence="6">
    <location>
        <begin position="90"/>
        <end position="110"/>
    </location>
</feature>
<evidence type="ECO:0000313" key="9">
    <source>
        <dbReference type="Proteomes" id="UP001344888"/>
    </source>
</evidence>
<keyword evidence="9" id="KW-1185">Reference proteome</keyword>
<dbReference type="RefSeq" id="WP_326121658.1">
    <property type="nucleotide sequence ID" value="NZ_JARSFG010000003.1"/>
</dbReference>
<protein>
    <submittedName>
        <fullName evidence="8">Cytochrome c biogenesis protein CcdA</fullName>
    </submittedName>
</protein>
<organism evidence="8 9">
    <name type="scientific">Metasolibacillus meyeri</name>
    <dbReference type="NCBI Taxonomy" id="1071052"/>
    <lineage>
        <taxon>Bacteria</taxon>
        <taxon>Bacillati</taxon>
        <taxon>Bacillota</taxon>
        <taxon>Bacilli</taxon>
        <taxon>Bacillales</taxon>
        <taxon>Caryophanaceae</taxon>
        <taxon>Metasolibacillus</taxon>
    </lineage>
</organism>
<evidence type="ECO:0000256" key="3">
    <source>
        <dbReference type="ARBA" id="ARBA00022692"/>
    </source>
</evidence>